<dbReference type="Gene3D" id="3.40.50.10140">
    <property type="entry name" value="Toll/interleukin-1 receptor homology (TIR) domain"/>
    <property type="match status" value="1"/>
</dbReference>
<dbReference type="InterPro" id="IPR040836">
    <property type="entry name" value="SAVED"/>
</dbReference>
<dbReference type="Pfam" id="PF18145">
    <property type="entry name" value="SAVED"/>
    <property type="match status" value="1"/>
</dbReference>
<dbReference type="AlphaFoldDB" id="A0A3P1T6T5"/>
<dbReference type="OrthoDB" id="3375485at2"/>
<protein>
    <submittedName>
        <fullName evidence="2">SAVED domain-containing protein</fullName>
    </submittedName>
</protein>
<gene>
    <name evidence="2" type="ORF">EII34_09515</name>
</gene>
<sequence length="628" mass="68970">MIGRSLTRTGRRLGRHDGPVFISYRQSDGTGIANFVETYLRCGGIIPWRDLADLPAGEVARSVQEAMEDGISAGILIVTPELGNSAFVRDHEVPILLEMQRSDPRRFRLYVINTIRDAAGGKRFDVGAPDRLLKFTAEARTSPRRRRIEKGLLTRKRAADHLLQNAKQYALLEQTRDASAVSELEKLLRDLLRHRLRARRPNLLDREVKIAVQTRPEPSSEEATRGARRSADLTIRMRQDPRTQIPAELDYRCLRETLPILIDSIHNKGINKVTFSGGCHPSIAWALGASLPDARGLKEFSWQDAYDPEQVWSSQSNKPVSSSIHMKVGEAEAVPINLDRPPSAEELKTLLGNADPSLGIVVHLSTGRHHTEPVADLARHLGGAPIVVLDVVGPQAAAGRNAWVPPEEGEKLARLLGTVLRNLAKAGTEPLHLSFSGAVPLAALTARHCNTVAVQIYEFAHHTDGRPDGYVPVLTTVSGVKHPVTHVFEQGASDGGITHLVNLTPHAVTLYWEDEPIHVWERPGENTPWVRQGESRVPSAPLQVEGVEVPHTHVIPGSLTGLPTAEEGTGFIVSRISAAAARRGDFFFPDGEVRDGRNVVVGCRGLGSFPAHSDEVRPYLQWLPDREG</sequence>
<evidence type="ECO:0000313" key="2">
    <source>
        <dbReference type="EMBL" id="RRD04536.1"/>
    </source>
</evidence>
<organism evidence="2 3">
    <name type="scientific">Arachnia propionica</name>
    <dbReference type="NCBI Taxonomy" id="1750"/>
    <lineage>
        <taxon>Bacteria</taxon>
        <taxon>Bacillati</taxon>
        <taxon>Actinomycetota</taxon>
        <taxon>Actinomycetes</taxon>
        <taxon>Propionibacteriales</taxon>
        <taxon>Propionibacteriaceae</taxon>
        <taxon>Arachnia</taxon>
    </lineage>
</organism>
<name>A0A3P1T6T5_9ACTN</name>
<dbReference type="NCBIfam" id="NF033611">
    <property type="entry name" value="SAVED"/>
    <property type="match status" value="1"/>
</dbReference>
<dbReference type="InterPro" id="IPR035897">
    <property type="entry name" value="Toll_tir_struct_dom_sf"/>
</dbReference>
<dbReference type="EMBL" id="RQZG01000010">
    <property type="protein sequence ID" value="RRD04536.1"/>
    <property type="molecule type" value="Genomic_DNA"/>
</dbReference>
<dbReference type="RefSeq" id="WP_124844926.1">
    <property type="nucleotide sequence ID" value="NZ_RQZG01000010.1"/>
</dbReference>
<proteinExistence type="predicted"/>
<evidence type="ECO:0000313" key="3">
    <source>
        <dbReference type="Proteomes" id="UP000280819"/>
    </source>
</evidence>
<reference evidence="2 3" key="1">
    <citation type="submission" date="2018-11" db="EMBL/GenBank/DDBJ databases">
        <title>Genomes From Bacteria Associated with the Canine Oral Cavity: a Test Case for Automated Genome-Based Taxonomic Assignment.</title>
        <authorList>
            <person name="Coil D.A."/>
            <person name="Jospin G."/>
            <person name="Darling A.E."/>
            <person name="Wallis C."/>
            <person name="Davis I.J."/>
            <person name="Harris S."/>
            <person name="Eisen J.A."/>
            <person name="Holcombe L.J."/>
            <person name="O'Flynn C."/>
        </authorList>
    </citation>
    <scope>NUCLEOTIDE SEQUENCE [LARGE SCALE GENOMIC DNA]</scope>
    <source>
        <strain evidence="2 3">OH887_COT-365</strain>
    </source>
</reference>
<dbReference type="Proteomes" id="UP000280819">
    <property type="component" value="Unassembled WGS sequence"/>
</dbReference>
<evidence type="ECO:0000259" key="1">
    <source>
        <dbReference type="Pfam" id="PF18145"/>
    </source>
</evidence>
<comment type="caution">
    <text evidence="2">The sequence shown here is derived from an EMBL/GenBank/DDBJ whole genome shotgun (WGS) entry which is preliminary data.</text>
</comment>
<feature type="domain" description="SMODS-associated and fused to various effectors" evidence="1">
    <location>
        <begin position="265"/>
        <end position="474"/>
    </location>
</feature>
<accession>A0A3P1T6T5</accession>